<name>A0A292YE80_9BACL</name>
<protein>
    <submittedName>
        <fullName evidence="4">Cell division protein FtsZ</fullName>
    </submittedName>
</protein>
<dbReference type="GO" id="GO:0003924">
    <property type="term" value="F:GTPase activity"/>
    <property type="evidence" value="ECO:0007669"/>
    <property type="project" value="InterPro"/>
</dbReference>
<dbReference type="GO" id="GO:0032153">
    <property type="term" value="C:cell division site"/>
    <property type="evidence" value="ECO:0007669"/>
    <property type="project" value="TreeGrafter"/>
</dbReference>
<dbReference type="GO" id="GO:0005525">
    <property type="term" value="F:GTP binding"/>
    <property type="evidence" value="ECO:0007669"/>
    <property type="project" value="UniProtKB-KW"/>
</dbReference>
<dbReference type="SUPFAM" id="SSF55307">
    <property type="entry name" value="Tubulin C-terminal domain-like"/>
    <property type="match status" value="1"/>
</dbReference>
<dbReference type="InterPro" id="IPR045061">
    <property type="entry name" value="FtsZ/CetZ"/>
</dbReference>
<dbReference type="GO" id="GO:0051301">
    <property type="term" value="P:cell division"/>
    <property type="evidence" value="ECO:0007669"/>
    <property type="project" value="UniProtKB-KW"/>
</dbReference>
<dbReference type="PRINTS" id="PR00423">
    <property type="entry name" value="CELLDVISFTSZ"/>
</dbReference>
<dbReference type="EMBL" id="BDUF01000086">
    <property type="protein sequence ID" value="GAX91192.1"/>
    <property type="molecule type" value="Genomic_DNA"/>
</dbReference>
<keyword evidence="4" id="KW-0131">Cell cycle</keyword>
<reference evidence="5" key="1">
    <citation type="submission" date="2017-07" db="EMBL/GenBank/DDBJ databases">
        <title>Draft genome sequence of Effusibacillus lacus strain skLN1.</title>
        <authorList>
            <person name="Watanabe M."/>
            <person name="Kojima H."/>
            <person name="Fukui M."/>
        </authorList>
    </citation>
    <scope>NUCLEOTIDE SEQUENCE [LARGE SCALE GENOMIC DNA]</scope>
    <source>
        <strain evidence="5">skLN1</strain>
    </source>
</reference>
<organism evidence="4 5">
    <name type="scientific">Effusibacillus lacus</name>
    <dbReference type="NCBI Taxonomy" id="1348429"/>
    <lineage>
        <taxon>Bacteria</taxon>
        <taxon>Bacillati</taxon>
        <taxon>Bacillota</taxon>
        <taxon>Bacilli</taxon>
        <taxon>Bacillales</taxon>
        <taxon>Alicyclobacillaceae</taxon>
        <taxon>Effusibacillus</taxon>
    </lineage>
</organism>
<keyword evidence="4" id="KW-0132">Cell division</keyword>
<sequence>MVNPVRIFKIKQELSERDRILMPMMGRDDICFFRFVGGNSGETERLMEQLYRLKSRDVLLVGIFRFPFRFEGKKRLQKAISQYYQMKELCDAITYLHSDGMMEILTPGTTIQEANLVFELLEEAPIRAIEEMIQVTGEMNIDVKDIQTFLRNGRGPVYIRTFEGDSFDEPLKYAISTPYLPQDYTEGKQMIINIGCTKDVDMVSFQQINLRLNDLFHKTDLFKLGTYLMDEPGPRFKITLIVNGMKDPFPQPEKMKKLITQRLWFKKKWELLTAATQKTGQLLSKKTQKQEAERKTMDERNEGHTTGTTA</sequence>
<dbReference type="PANTHER" id="PTHR30314:SF3">
    <property type="entry name" value="MITOCHONDRIAL DIVISION PROTEIN FSZA"/>
    <property type="match status" value="1"/>
</dbReference>
<keyword evidence="2" id="KW-0342">GTP-binding</keyword>
<proteinExistence type="predicted"/>
<dbReference type="AlphaFoldDB" id="A0A292YE80"/>
<evidence type="ECO:0000313" key="5">
    <source>
        <dbReference type="Proteomes" id="UP000217785"/>
    </source>
</evidence>
<evidence type="ECO:0000256" key="2">
    <source>
        <dbReference type="ARBA" id="ARBA00023134"/>
    </source>
</evidence>
<feature type="compositionally biased region" description="Basic and acidic residues" evidence="3">
    <location>
        <begin position="288"/>
        <end position="303"/>
    </location>
</feature>
<gene>
    <name evidence="4" type="ORF">EFBL_2858</name>
</gene>
<accession>A0A292YE80</accession>
<dbReference type="InterPro" id="IPR008280">
    <property type="entry name" value="Tub_FtsZ_C"/>
</dbReference>
<evidence type="ECO:0000256" key="3">
    <source>
        <dbReference type="SAM" id="MobiDB-lite"/>
    </source>
</evidence>
<evidence type="ECO:0000313" key="4">
    <source>
        <dbReference type="EMBL" id="GAX91192.1"/>
    </source>
</evidence>
<dbReference type="InterPro" id="IPR036525">
    <property type="entry name" value="Tubulin/FtsZ_GTPase_sf"/>
</dbReference>
<dbReference type="GO" id="GO:0005737">
    <property type="term" value="C:cytoplasm"/>
    <property type="evidence" value="ECO:0007669"/>
    <property type="project" value="TreeGrafter"/>
</dbReference>
<comment type="caution">
    <text evidence="4">The sequence shown here is derived from an EMBL/GenBank/DDBJ whole genome shotgun (WGS) entry which is preliminary data.</text>
</comment>
<keyword evidence="5" id="KW-1185">Reference proteome</keyword>
<evidence type="ECO:0000256" key="1">
    <source>
        <dbReference type="ARBA" id="ARBA00022741"/>
    </source>
</evidence>
<dbReference type="Gene3D" id="3.40.50.1440">
    <property type="entry name" value="Tubulin/FtsZ, GTPase domain"/>
    <property type="match status" value="1"/>
</dbReference>
<keyword evidence="1" id="KW-0547">Nucleotide-binding</keyword>
<dbReference type="Proteomes" id="UP000217785">
    <property type="component" value="Unassembled WGS sequence"/>
</dbReference>
<dbReference type="PANTHER" id="PTHR30314">
    <property type="entry name" value="CELL DIVISION PROTEIN FTSZ-RELATED"/>
    <property type="match status" value="1"/>
</dbReference>
<dbReference type="InterPro" id="IPR003008">
    <property type="entry name" value="Tubulin_FtsZ_GTPase"/>
</dbReference>
<dbReference type="SUPFAM" id="SSF52490">
    <property type="entry name" value="Tubulin nucleotide-binding domain-like"/>
    <property type="match status" value="1"/>
</dbReference>
<feature type="region of interest" description="Disordered" evidence="3">
    <location>
        <begin position="279"/>
        <end position="310"/>
    </location>
</feature>